<dbReference type="PANTHER" id="PTHR43375">
    <property type="entry name" value="OROTIDINE 5'-PHOSPHATE DECARBOXYLASE"/>
    <property type="match status" value="1"/>
</dbReference>
<dbReference type="PANTHER" id="PTHR43375:SF1">
    <property type="entry name" value="OROTIDINE 5'-PHOSPHATE DECARBOXYLASE"/>
    <property type="match status" value="1"/>
</dbReference>
<comment type="pathway">
    <text evidence="1">Pyrimidine metabolism; UMP biosynthesis via de novo pathway; UMP from orotate: step 2/2.</text>
</comment>
<keyword evidence="6" id="KW-0665">Pyrimidine biosynthesis</keyword>
<evidence type="ECO:0000256" key="2">
    <source>
        <dbReference type="ARBA" id="ARBA00008847"/>
    </source>
</evidence>
<dbReference type="InterPro" id="IPR013785">
    <property type="entry name" value="Aldolase_TIM"/>
</dbReference>
<protein>
    <recommendedName>
        <fullName evidence="4">Orotidine 5'-phosphate decarboxylase</fullName>
        <ecNumber evidence="3">4.1.1.23</ecNumber>
    </recommendedName>
    <alternativeName>
        <fullName evidence="8">OMP decarboxylase</fullName>
    </alternativeName>
</protein>
<evidence type="ECO:0000256" key="6">
    <source>
        <dbReference type="ARBA" id="ARBA00022975"/>
    </source>
</evidence>
<dbReference type="Gene3D" id="3.20.20.70">
    <property type="entry name" value="Aldolase class I"/>
    <property type="match status" value="1"/>
</dbReference>
<reference evidence="11" key="1">
    <citation type="submission" date="2018-05" db="EMBL/GenBank/DDBJ databases">
        <authorList>
            <person name="Lanie J.A."/>
            <person name="Ng W.-L."/>
            <person name="Kazmierczak K.M."/>
            <person name="Andrzejewski T.M."/>
            <person name="Davidsen T.M."/>
            <person name="Wayne K.J."/>
            <person name="Tettelin H."/>
            <person name="Glass J.I."/>
            <person name="Rusch D."/>
            <person name="Podicherti R."/>
            <person name="Tsui H.-C.T."/>
            <person name="Winkler M.E."/>
        </authorList>
    </citation>
    <scope>NUCLEOTIDE SEQUENCE</scope>
</reference>
<evidence type="ECO:0000256" key="9">
    <source>
        <dbReference type="ARBA" id="ARBA00049157"/>
    </source>
</evidence>
<dbReference type="Pfam" id="PF00215">
    <property type="entry name" value="OMPdecase"/>
    <property type="match status" value="1"/>
</dbReference>
<dbReference type="SMART" id="SM00934">
    <property type="entry name" value="OMPdecase"/>
    <property type="match status" value="1"/>
</dbReference>
<dbReference type="CDD" id="cd04725">
    <property type="entry name" value="OMP_decarboxylase_like"/>
    <property type="match status" value="1"/>
</dbReference>
<dbReference type="PROSITE" id="PS00156">
    <property type="entry name" value="OMPDECASE"/>
    <property type="match status" value="1"/>
</dbReference>
<feature type="non-terminal residue" evidence="11">
    <location>
        <position position="1"/>
    </location>
</feature>
<dbReference type="InterPro" id="IPR011060">
    <property type="entry name" value="RibuloseP-bd_barrel"/>
</dbReference>
<dbReference type="InterPro" id="IPR001754">
    <property type="entry name" value="OMPdeCOase_dom"/>
</dbReference>
<evidence type="ECO:0000256" key="5">
    <source>
        <dbReference type="ARBA" id="ARBA00022793"/>
    </source>
</evidence>
<feature type="domain" description="Orotidine 5'-phosphate decarboxylase" evidence="10">
    <location>
        <begin position="31"/>
        <end position="266"/>
    </location>
</feature>
<evidence type="ECO:0000313" key="11">
    <source>
        <dbReference type="EMBL" id="SVB49083.1"/>
    </source>
</evidence>
<comment type="catalytic activity">
    <reaction evidence="9">
        <text>orotidine 5'-phosphate + H(+) = UMP + CO2</text>
        <dbReference type="Rhea" id="RHEA:11596"/>
        <dbReference type="ChEBI" id="CHEBI:15378"/>
        <dbReference type="ChEBI" id="CHEBI:16526"/>
        <dbReference type="ChEBI" id="CHEBI:57538"/>
        <dbReference type="ChEBI" id="CHEBI:57865"/>
        <dbReference type="EC" id="4.1.1.23"/>
    </reaction>
</comment>
<evidence type="ECO:0000256" key="3">
    <source>
        <dbReference type="ARBA" id="ARBA00012321"/>
    </source>
</evidence>
<dbReference type="GO" id="GO:0004590">
    <property type="term" value="F:orotidine-5'-phosphate decarboxylase activity"/>
    <property type="evidence" value="ECO:0007669"/>
    <property type="project" value="UniProtKB-EC"/>
</dbReference>
<dbReference type="GO" id="GO:0006207">
    <property type="term" value="P:'de novo' pyrimidine nucleobase biosynthetic process"/>
    <property type="evidence" value="ECO:0007669"/>
    <property type="project" value="InterPro"/>
</dbReference>
<proteinExistence type="inferred from homology"/>
<accession>A0A382EGK4</accession>
<keyword evidence="7" id="KW-0456">Lyase</keyword>
<dbReference type="GO" id="GO:0044205">
    <property type="term" value="P:'de novo' UMP biosynthetic process"/>
    <property type="evidence" value="ECO:0007669"/>
    <property type="project" value="UniProtKB-UniPathway"/>
</dbReference>
<evidence type="ECO:0000256" key="1">
    <source>
        <dbReference type="ARBA" id="ARBA00004861"/>
    </source>
</evidence>
<organism evidence="11">
    <name type="scientific">marine metagenome</name>
    <dbReference type="NCBI Taxonomy" id="408172"/>
    <lineage>
        <taxon>unclassified sequences</taxon>
        <taxon>metagenomes</taxon>
        <taxon>ecological metagenomes</taxon>
    </lineage>
</organism>
<name>A0A382EGK4_9ZZZZ</name>
<dbReference type="InterPro" id="IPR011995">
    <property type="entry name" value="OMPdecase_type-2"/>
</dbReference>
<evidence type="ECO:0000256" key="7">
    <source>
        <dbReference type="ARBA" id="ARBA00023239"/>
    </source>
</evidence>
<dbReference type="EMBL" id="UINC01044100">
    <property type="protein sequence ID" value="SVB49083.1"/>
    <property type="molecule type" value="Genomic_DNA"/>
</dbReference>
<dbReference type="UniPathway" id="UPA00070">
    <property type="reaction ID" value="UER00120"/>
</dbReference>
<evidence type="ECO:0000259" key="10">
    <source>
        <dbReference type="SMART" id="SM00934"/>
    </source>
</evidence>
<keyword evidence="5" id="KW-0210">Decarboxylase</keyword>
<evidence type="ECO:0000256" key="8">
    <source>
        <dbReference type="ARBA" id="ARBA00033428"/>
    </source>
</evidence>
<dbReference type="EC" id="4.1.1.23" evidence="3"/>
<gene>
    <name evidence="11" type="ORF">METZ01_LOCUS201937</name>
</gene>
<evidence type="ECO:0000256" key="4">
    <source>
        <dbReference type="ARBA" id="ARBA00021923"/>
    </source>
</evidence>
<dbReference type="InterPro" id="IPR018089">
    <property type="entry name" value="OMPdecase_AS"/>
</dbReference>
<dbReference type="AlphaFoldDB" id="A0A382EGK4"/>
<comment type="similarity">
    <text evidence="2">Belongs to the OMP decarboxylase family. Type 2 subfamily.</text>
</comment>
<dbReference type="SUPFAM" id="SSF51366">
    <property type="entry name" value="Ribulose-phoshate binding barrel"/>
    <property type="match status" value="1"/>
</dbReference>
<dbReference type="NCBIfam" id="TIGR02127">
    <property type="entry name" value="pyrF_sub2"/>
    <property type="match status" value="1"/>
</dbReference>
<sequence length="283" mass="30725">VTAIWGFGIIRGVRPAFIEQLQNAWTQSNSFLCVGLDPTLDRFPKSLSRDERGLVRFCSEIVDATQSSVCAFKPQFAHFAALGLEDALVEVIDYIHKTYPHIPVILDAKRGDVGSTAERYAEEAFVRYGADAVTVNPYLGWDSIAPFADYEDRGVIVLCHTSNPDGGWLQEYPVDDPVYLRVARLTAEKDTGNLMLVLGATFPELIGKVRQEVPSMPFLVPGVGTQGGDLDAVLDLGRSVDGTGLVINASRSVIYASDDDDFSDAAASAAHVLANKMEIVAKN</sequence>